<feature type="transmembrane region" description="Helical" evidence="2">
    <location>
        <begin position="82"/>
        <end position="101"/>
    </location>
</feature>
<feature type="transmembrane region" description="Helical" evidence="2">
    <location>
        <begin position="12"/>
        <end position="29"/>
    </location>
</feature>
<evidence type="ECO:0000259" key="3">
    <source>
        <dbReference type="Pfam" id="PF07786"/>
    </source>
</evidence>
<dbReference type="Proteomes" id="UP000602124">
    <property type="component" value="Unassembled WGS sequence"/>
</dbReference>
<evidence type="ECO:0000313" key="4">
    <source>
        <dbReference type="EMBL" id="MBJ3786153.1"/>
    </source>
</evidence>
<reference evidence="4" key="1">
    <citation type="submission" date="2020-12" db="EMBL/GenBank/DDBJ databases">
        <title>Devosia sp. MSA67 isolated from Mo River.</title>
        <authorList>
            <person name="Ma F."/>
            <person name="Zi Z."/>
        </authorList>
    </citation>
    <scope>NUCLEOTIDE SEQUENCE</scope>
    <source>
        <strain evidence="4">MSA67</strain>
    </source>
</reference>
<keyword evidence="2" id="KW-0812">Transmembrane</keyword>
<dbReference type="Pfam" id="PF07786">
    <property type="entry name" value="HGSNAT_cat"/>
    <property type="match status" value="1"/>
</dbReference>
<sequence>MAHGVKRPRLPVIDIARGVAIVAMVIYHISWDLWFYRFIQADVGFDPAWVFFARSILFAFMVLVGVGLVLGHGDGMRWKSFWRRWLFVVGGAALITLGTWFAFPDSFVYFGVLHAIALCSLLALPLLFTPVWLTGVVAIAVIGLHFVFADPLFNEKVFSWIGFWVVPPPTNDLVPVFPWFGVVLLGVIAMRLVRGTAVEARLASIQPNNAVARLLGWMGRWSLVIYLVHQPLLLAIIVPLSMAMGTQEASRDMDFLNSCQASCEASGTTAALCAIYCQCGLEGVERDNLWEPVFSGLVSAEDQAKLDANNRQCSALIYPELETPTPPAPENTSPPPAPESP</sequence>
<comment type="caution">
    <text evidence="4">The sequence shown here is derived from an EMBL/GenBank/DDBJ whole genome shotgun (WGS) entry which is preliminary data.</text>
</comment>
<dbReference type="InterPro" id="IPR012429">
    <property type="entry name" value="HGSNAT_cat"/>
</dbReference>
<name>A0A934MLE8_9HYPH</name>
<keyword evidence="5" id="KW-1185">Reference proteome</keyword>
<gene>
    <name evidence="4" type="ORF">JEQ47_15625</name>
</gene>
<dbReference type="EMBL" id="JAEKMH010000003">
    <property type="protein sequence ID" value="MBJ3786153.1"/>
    <property type="molecule type" value="Genomic_DNA"/>
</dbReference>
<feature type="transmembrane region" description="Helical" evidence="2">
    <location>
        <begin position="223"/>
        <end position="244"/>
    </location>
</feature>
<evidence type="ECO:0000313" key="5">
    <source>
        <dbReference type="Proteomes" id="UP000602124"/>
    </source>
</evidence>
<organism evidence="4 5">
    <name type="scientific">Devosia sediminis</name>
    <dbReference type="NCBI Taxonomy" id="2798801"/>
    <lineage>
        <taxon>Bacteria</taxon>
        <taxon>Pseudomonadati</taxon>
        <taxon>Pseudomonadota</taxon>
        <taxon>Alphaproteobacteria</taxon>
        <taxon>Hyphomicrobiales</taxon>
        <taxon>Devosiaceae</taxon>
        <taxon>Devosia</taxon>
    </lineage>
</organism>
<keyword evidence="2" id="KW-0472">Membrane</keyword>
<dbReference type="AlphaFoldDB" id="A0A934MLE8"/>
<protein>
    <submittedName>
        <fullName evidence="4">DUF1624 domain-containing protein</fullName>
    </submittedName>
</protein>
<keyword evidence="2" id="KW-1133">Transmembrane helix</keyword>
<accession>A0A934MLE8</accession>
<feature type="transmembrane region" description="Helical" evidence="2">
    <location>
        <begin position="131"/>
        <end position="153"/>
    </location>
</feature>
<proteinExistence type="predicted"/>
<dbReference type="RefSeq" id="WP_198877329.1">
    <property type="nucleotide sequence ID" value="NZ_JAEKMH010000003.1"/>
</dbReference>
<feature type="transmembrane region" description="Helical" evidence="2">
    <location>
        <begin position="173"/>
        <end position="193"/>
    </location>
</feature>
<evidence type="ECO:0000256" key="2">
    <source>
        <dbReference type="SAM" id="Phobius"/>
    </source>
</evidence>
<evidence type="ECO:0000256" key="1">
    <source>
        <dbReference type="SAM" id="MobiDB-lite"/>
    </source>
</evidence>
<feature type="transmembrane region" description="Helical" evidence="2">
    <location>
        <begin position="107"/>
        <end position="124"/>
    </location>
</feature>
<feature type="transmembrane region" description="Helical" evidence="2">
    <location>
        <begin position="49"/>
        <end position="70"/>
    </location>
</feature>
<feature type="compositionally biased region" description="Pro residues" evidence="1">
    <location>
        <begin position="324"/>
        <end position="341"/>
    </location>
</feature>
<feature type="domain" description="Heparan-alpha-glucosaminide N-acetyltransferase catalytic" evidence="3">
    <location>
        <begin position="9"/>
        <end position="231"/>
    </location>
</feature>
<feature type="region of interest" description="Disordered" evidence="1">
    <location>
        <begin position="318"/>
        <end position="341"/>
    </location>
</feature>